<feature type="region of interest" description="Disordered" evidence="4">
    <location>
        <begin position="707"/>
        <end position="806"/>
    </location>
</feature>
<dbReference type="AlphaFoldDB" id="A0AAJ0BQ00"/>
<dbReference type="SUPFAM" id="SSF52047">
    <property type="entry name" value="RNI-like"/>
    <property type="match status" value="1"/>
</dbReference>
<evidence type="ECO:0000313" key="8">
    <source>
        <dbReference type="Proteomes" id="UP001244011"/>
    </source>
</evidence>
<keyword evidence="2" id="KW-0677">Repeat</keyword>
<dbReference type="PANTHER" id="PTHR13382">
    <property type="entry name" value="MITOCHONDRIAL ATP SYNTHASE COUPLING FACTOR B"/>
    <property type="match status" value="1"/>
</dbReference>
<evidence type="ECO:0000256" key="3">
    <source>
        <dbReference type="ARBA" id="ARBA00022786"/>
    </source>
</evidence>
<evidence type="ECO:0000256" key="2">
    <source>
        <dbReference type="ARBA" id="ARBA00022737"/>
    </source>
</evidence>
<dbReference type="Pfam" id="PF12937">
    <property type="entry name" value="F-box-like"/>
    <property type="match status" value="1"/>
</dbReference>
<dbReference type="SUPFAM" id="SSF81383">
    <property type="entry name" value="F-box domain"/>
    <property type="match status" value="1"/>
</dbReference>
<dbReference type="Proteomes" id="UP001244011">
    <property type="component" value="Unassembled WGS sequence"/>
</dbReference>
<evidence type="ECO:0000256" key="4">
    <source>
        <dbReference type="SAM" id="MobiDB-lite"/>
    </source>
</evidence>
<organism evidence="7 8">
    <name type="scientific">Phialemonium atrogriseum</name>
    <dbReference type="NCBI Taxonomy" id="1093897"/>
    <lineage>
        <taxon>Eukaryota</taxon>
        <taxon>Fungi</taxon>
        <taxon>Dikarya</taxon>
        <taxon>Ascomycota</taxon>
        <taxon>Pezizomycotina</taxon>
        <taxon>Sordariomycetes</taxon>
        <taxon>Sordariomycetidae</taxon>
        <taxon>Cephalothecales</taxon>
        <taxon>Cephalothecaceae</taxon>
        <taxon>Phialemonium</taxon>
    </lineage>
</organism>
<dbReference type="RefSeq" id="XP_060278170.1">
    <property type="nucleotide sequence ID" value="XM_060431309.1"/>
</dbReference>
<sequence>MRQHPSLDVLAAQRAARRSPPDTMTAPAGDAGDANTSAQEDSRSSSSASSPVPADNEESDFFLGANDSQSSLGVPNLQDMQVSDDECLPPINRLPNEILISIFSKLNQSSDILHAMLTCKRWARNSVDILWHRPACTNWQKHSSICQTLGLEDPYFAYRHFIRRLNLAALADRVNDGSVMPLAACTRVERLTLTNCKGLTDSGLIALVKNSGHLLALDISNDDQITEASILAIAEHCRRLQGLNISNCTKISNESMIKLAESCRFIKRLKLNECRQLTDEAVRAFAEHCPNILEIDLHQCRLVGNDPVTSLLAKGRSLRELRLANCELVDDGAFLSLPPNKTYEHLRILDLTSCARLTDRAVEKIVDVAPRLRNIVLAKCRNITDASVFAISRLGKNLHYIHLGHCGHITDDAVKRLVQCCNRIRYIDLGCCVHLTDDSVTRLAALPKLKRIGLVKCANITDESVYALARANQRLRSRRDADGNVILGEHYPSSHSSLERVHLSYCTNLTLKSIIRLLNSCPRLTHLSLTGVQAFLREDLEAFCRDAPPEFTEHQRQVFCVFSGQGVLGLRRYLNNERDFAHLHDPLPGELRHRGAHAALPGPANGASVTVHVPVLTNDGGALDDGEPDVVDDDDGLEDGSEMAIDTQPLLGNNPVASLGVGGPASNTIPAPPPAPANPFSNTPAPPHAPVVPQQAQFHEDPMAFSQALPSPLGVSHQGADAMDMSPAGPSSGVASTAVGGNHSHQASRNRQASGARGVPAEAGPSTASIQALAPGPHGPLTPFGGGANASRNPSRSNGNNGPAGL</sequence>
<keyword evidence="1" id="KW-0433">Leucine-rich repeat</keyword>
<dbReference type="Pfam" id="PF25372">
    <property type="entry name" value="DUF7885"/>
    <property type="match status" value="1"/>
</dbReference>
<dbReference type="InterPro" id="IPR001810">
    <property type="entry name" value="F-box_dom"/>
</dbReference>
<feature type="compositionally biased region" description="Polar residues" evidence="4">
    <location>
        <begin position="743"/>
        <end position="753"/>
    </location>
</feature>
<dbReference type="FunFam" id="3.80.10.10:FF:000251">
    <property type="entry name" value="Ubiquitin ligase complex F-box protein GRR1"/>
    <property type="match status" value="1"/>
</dbReference>
<dbReference type="InterPro" id="IPR036047">
    <property type="entry name" value="F-box-like_dom_sf"/>
</dbReference>
<dbReference type="InterPro" id="IPR006553">
    <property type="entry name" value="Leu-rich_rpt_Cys-con_subtyp"/>
</dbReference>
<keyword evidence="8" id="KW-1185">Reference proteome</keyword>
<dbReference type="SMART" id="SM00367">
    <property type="entry name" value="LRR_CC"/>
    <property type="match status" value="12"/>
</dbReference>
<keyword evidence="3" id="KW-0833">Ubl conjugation pathway</keyword>
<reference evidence="7" key="1">
    <citation type="submission" date="2023-06" db="EMBL/GenBank/DDBJ databases">
        <title>Genome-scale phylogeny and comparative genomics of the fungal order Sordariales.</title>
        <authorList>
            <consortium name="Lawrence Berkeley National Laboratory"/>
            <person name="Hensen N."/>
            <person name="Bonometti L."/>
            <person name="Westerberg I."/>
            <person name="Brannstrom I.O."/>
            <person name="Guillou S."/>
            <person name="Cros-Aarteil S."/>
            <person name="Calhoun S."/>
            <person name="Haridas S."/>
            <person name="Kuo A."/>
            <person name="Mondo S."/>
            <person name="Pangilinan J."/>
            <person name="Riley R."/>
            <person name="Labutti K."/>
            <person name="Andreopoulos B."/>
            <person name="Lipzen A."/>
            <person name="Chen C."/>
            <person name="Yanf M."/>
            <person name="Daum C."/>
            <person name="Ng V."/>
            <person name="Clum A."/>
            <person name="Steindorff A."/>
            <person name="Ohm R."/>
            <person name="Martin F."/>
            <person name="Silar P."/>
            <person name="Natvig D."/>
            <person name="Lalanne C."/>
            <person name="Gautier V."/>
            <person name="Ament-Velasquez S.L."/>
            <person name="Kruys A."/>
            <person name="Hutchinson M.I."/>
            <person name="Powell A.J."/>
            <person name="Barry K."/>
            <person name="Miller A.N."/>
            <person name="Grigoriev I.V."/>
            <person name="Debuchy R."/>
            <person name="Gladieux P."/>
            <person name="Thoren M.H."/>
            <person name="Johannesson H."/>
        </authorList>
    </citation>
    <scope>NUCLEOTIDE SEQUENCE</scope>
    <source>
        <strain evidence="7">8032-3</strain>
    </source>
</reference>
<feature type="domain" description="F-box/LRR-repeat protein 15-like leucin rich repeat" evidence="6">
    <location>
        <begin position="259"/>
        <end position="457"/>
    </location>
</feature>
<evidence type="ECO:0000313" key="7">
    <source>
        <dbReference type="EMBL" id="KAK1761957.1"/>
    </source>
</evidence>
<feature type="compositionally biased region" description="Low complexity" evidence="4">
    <location>
        <begin position="789"/>
        <end position="806"/>
    </location>
</feature>
<protein>
    <submittedName>
        <fullName evidence="7">RNI-like protein</fullName>
    </submittedName>
</protein>
<accession>A0AAJ0BQ00</accession>
<name>A0AAJ0BQ00_9PEZI</name>
<dbReference type="GO" id="GO:0019005">
    <property type="term" value="C:SCF ubiquitin ligase complex"/>
    <property type="evidence" value="ECO:0007669"/>
    <property type="project" value="UniProtKB-ARBA"/>
</dbReference>
<dbReference type="PANTHER" id="PTHR13382:SF67">
    <property type="entry name" value="SCF E3 UBIQUITIN LIGASE COMPLEX F-BOX PROTEIN POF2"/>
    <property type="match status" value="1"/>
</dbReference>
<dbReference type="InterPro" id="IPR057207">
    <property type="entry name" value="FBXL15_LRR"/>
</dbReference>
<feature type="region of interest" description="Disordered" evidence="4">
    <location>
        <begin position="1"/>
        <end position="65"/>
    </location>
</feature>
<evidence type="ECO:0000259" key="5">
    <source>
        <dbReference type="Pfam" id="PF12937"/>
    </source>
</evidence>
<evidence type="ECO:0000259" key="6">
    <source>
        <dbReference type="Pfam" id="PF25372"/>
    </source>
</evidence>
<feature type="region of interest" description="Disordered" evidence="4">
    <location>
        <begin position="663"/>
        <end position="692"/>
    </location>
</feature>
<dbReference type="InterPro" id="IPR032675">
    <property type="entry name" value="LRR_dom_sf"/>
</dbReference>
<dbReference type="InterPro" id="IPR050648">
    <property type="entry name" value="F-box_LRR-repeat"/>
</dbReference>
<evidence type="ECO:0000256" key="1">
    <source>
        <dbReference type="ARBA" id="ARBA00022614"/>
    </source>
</evidence>
<comment type="caution">
    <text evidence="7">The sequence shown here is derived from an EMBL/GenBank/DDBJ whole genome shotgun (WGS) entry which is preliminary data.</text>
</comment>
<feature type="domain" description="F-box" evidence="5">
    <location>
        <begin position="91"/>
        <end position="135"/>
    </location>
</feature>
<dbReference type="GeneID" id="85314496"/>
<gene>
    <name evidence="7" type="ORF">QBC33DRAFT_582041</name>
</gene>
<dbReference type="GO" id="GO:0005737">
    <property type="term" value="C:cytoplasm"/>
    <property type="evidence" value="ECO:0007669"/>
    <property type="project" value="TreeGrafter"/>
</dbReference>
<dbReference type="EMBL" id="MU839045">
    <property type="protein sequence ID" value="KAK1761957.1"/>
    <property type="molecule type" value="Genomic_DNA"/>
</dbReference>
<dbReference type="Gene3D" id="3.80.10.10">
    <property type="entry name" value="Ribonuclease Inhibitor"/>
    <property type="match status" value="2"/>
</dbReference>
<proteinExistence type="predicted"/>